<dbReference type="PROSITE" id="PS51118">
    <property type="entry name" value="HTH_HXLR"/>
    <property type="match status" value="1"/>
</dbReference>
<dbReference type="InterPro" id="IPR029229">
    <property type="entry name" value="Alkyl_sulf_C"/>
</dbReference>
<reference evidence="6" key="1">
    <citation type="journal article" date="2013" name="Genome Announc.">
        <title>Draft Genome Sequence of the Dimorphic Prosthecate Bacterium Brevundimonas abyssalis TAR-001T.</title>
        <authorList>
            <person name="Tsubouchi T."/>
            <person name="Nishi S."/>
            <person name="Usui K."/>
            <person name="Shimane Y."/>
            <person name="Takaki Y."/>
            <person name="Maruyama T."/>
            <person name="Hatada Y."/>
        </authorList>
    </citation>
    <scope>NUCLEOTIDE SEQUENCE [LARGE SCALE GENOMIC DNA]</scope>
    <source>
        <strain evidence="6">TAR-001</strain>
    </source>
</reference>
<organism evidence="5 6">
    <name type="scientific">Brevundimonas abyssalis TAR-001</name>
    <dbReference type="NCBI Taxonomy" id="1391729"/>
    <lineage>
        <taxon>Bacteria</taxon>
        <taxon>Pseudomonadati</taxon>
        <taxon>Pseudomonadota</taxon>
        <taxon>Alphaproteobacteria</taxon>
        <taxon>Caulobacterales</taxon>
        <taxon>Caulobacteraceae</taxon>
        <taxon>Brevundimonas</taxon>
    </lineage>
</organism>
<proteinExistence type="predicted"/>
<evidence type="ECO:0000313" key="6">
    <source>
        <dbReference type="Proteomes" id="UP000016569"/>
    </source>
</evidence>
<dbReference type="EMBL" id="BATC01000020">
    <property type="protein sequence ID" value="GAD59167.1"/>
    <property type="molecule type" value="Genomic_DNA"/>
</dbReference>
<comment type="caution">
    <text evidence="5">The sequence shown here is derived from an EMBL/GenBank/DDBJ whole genome shotgun (WGS) entry which is preliminary data.</text>
</comment>
<gene>
    <name evidence="5" type="ORF">MBEBAB_1417</name>
</gene>
<dbReference type="SUPFAM" id="SSF46785">
    <property type="entry name" value="Winged helix' DNA-binding domain"/>
    <property type="match status" value="1"/>
</dbReference>
<keyword evidence="3" id="KW-0804">Transcription</keyword>
<evidence type="ECO:0000259" key="4">
    <source>
        <dbReference type="PROSITE" id="PS51118"/>
    </source>
</evidence>
<dbReference type="Gene3D" id="1.10.10.10">
    <property type="entry name" value="Winged helix-like DNA-binding domain superfamily/Winged helix DNA-binding domain"/>
    <property type="match status" value="1"/>
</dbReference>
<evidence type="ECO:0000256" key="2">
    <source>
        <dbReference type="ARBA" id="ARBA00023125"/>
    </source>
</evidence>
<name>A0A8E0KND4_9CAUL</name>
<evidence type="ECO:0000313" key="5">
    <source>
        <dbReference type="EMBL" id="GAD59167.1"/>
    </source>
</evidence>
<dbReference type="InterPro" id="IPR036388">
    <property type="entry name" value="WH-like_DNA-bd_sf"/>
</dbReference>
<dbReference type="GO" id="GO:0006355">
    <property type="term" value="P:regulation of DNA-templated transcription"/>
    <property type="evidence" value="ECO:0007669"/>
    <property type="project" value="UniProtKB-ARBA"/>
</dbReference>
<dbReference type="InterPro" id="IPR036390">
    <property type="entry name" value="WH_DNA-bd_sf"/>
</dbReference>
<dbReference type="RefSeq" id="WP_021697262.1">
    <property type="nucleotide sequence ID" value="NZ_BATC01000020.1"/>
</dbReference>
<protein>
    <submittedName>
        <fullName evidence="5">Transcriptional regulator, HxlR family</fullName>
    </submittedName>
</protein>
<keyword evidence="6" id="KW-1185">Reference proteome</keyword>
<accession>A0A8E0KND4</accession>
<evidence type="ECO:0000256" key="1">
    <source>
        <dbReference type="ARBA" id="ARBA00023015"/>
    </source>
</evidence>
<dbReference type="PANTHER" id="PTHR33204">
    <property type="entry name" value="TRANSCRIPTIONAL REGULATOR, MARR FAMILY"/>
    <property type="match status" value="1"/>
</dbReference>
<feature type="domain" description="HTH hxlR-type" evidence="4">
    <location>
        <begin position="18"/>
        <end position="116"/>
    </location>
</feature>
<keyword evidence="1" id="KW-0805">Transcription regulation</keyword>
<dbReference type="Pfam" id="PF01638">
    <property type="entry name" value="HxlR"/>
    <property type="match status" value="1"/>
</dbReference>
<keyword evidence="2" id="KW-0238">DNA-binding</keyword>
<dbReference type="InterPro" id="IPR011991">
    <property type="entry name" value="ArsR-like_HTH"/>
</dbReference>
<dbReference type="Proteomes" id="UP000016569">
    <property type="component" value="Unassembled WGS sequence"/>
</dbReference>
<sequence>MKLEKITNKVGRAYNDACGTAHGLELIGERWALLVVRELMLGPKRFGDLKADLMGISANVLTQRLEGLEAAGIVTRRKLAPPASVQVYDLTDWGREAEPIIMTLGRWAARSPGHDPTLPLSGVSMMLSLRTMIDSVKAGDLRLDAGFVFGDETYRARLADGELSVARGDVDGADFVITATPEMTAAAVYGDQPLTAMEAAEVVSVTGDKALAQRFIDLYTLPPKAGT</sequence>
<dbReference type="CDD" id="cd00090">
    <property type="entry name" value="HTH_ARSR"/>
    <property type="match status" value="1"/>
</dbReference>
<evidence type="ECO:0000256" key="3">
    <source>
        <dbReference type="ARBA" id="ARBA00023163"/>
    </source>
</evidence>
<dbReference type="AlphaFoldDB" id="A0A8E0KND4"/>
<dbReference type="InterPro" id="IPR036527">
    <property type="entry name" value="SCP2_sterol-bd_dom_sf"/>
</dbReference>
<dbReference type="Pfam" id="PF14864">
    <property type="entry name" value="Alkyl_sulf_C"/>
    <property type="match status" value="1"/>
</dbReference>
<dbReference type="OrthoDB" id="9782219at2"/>
<dbReference type="GO" id="GO:0003677">
    <property type="term" value="F:DNA binding"/>
    <property type="evidence" value="ECO:0007669"/>
    <property type="project" value="UniProtKB-KW"/>
</dbReference>
<dbReference type="InterPro" id="IPR002577">
    <property type="entry name" value="HTH_HxlR"/>
</dbReference>
<dbReference type="SUPFAM" id="SSF55718">
    <property type="entry name" value="SCP-like"/>
    <property type="match status" value="1"/>
</dbReference>
<dbReference type="PANTHER" id="PTHR33204:SF18">
    <property type="entry name" value="TRANSCRIPTIONAL REGULATORY PROTEIN"/>
    <property type="match status" value="1"/>
</dbReference>
<dbReference type="Gene3D" id="3.30.1050.10">
    <property type="entry name" value="SCP2 sterol-binding domain"/>
    <property type="match status" value="1"/>
</dbReference>